<evidence type="ECO:0000313" key="3">
    <source>
        <dbReference type="Proteomes" id="UP000693892"/>
    </source>
</evidence>
<evidence type="ECO:0000259" key="1">
    <source>
        <dbReference type="Pfam" id="PF00149"/>
    </source>
</evidence>
<dbReference type="PANTHER" id="PTHR31302:SF20">
    <property type="entry name" value="CONSERVED PROTEIN"/>
    <property type="match status" value="1"/>
</dbReference>
<proteinExistence type="predicted"/>
<dbReference type="Pfam" id="PF00149">
    <property type="entry name" value="Metallophos"/>
    <property type="match status" value="1"/>
</dbReference>
<feature type="domain" description="Calcineurin-like phosphoesterase" evidence="1">
    <location>
        <begin position="44"/>
        <end position="235"/>
    </location>
</feature>
<dbReference type="GO" id="GO:0008758">
    <property type="term" value="F:UDP-2,3-diacylglucosamine hydrolase activity"/>
    <property type="evidence" value="ECO:0007669"/>
    <property type="project" value="TreeGrafter"/>
</dbReference>
<dbReference type="EMBL" id="CAJVAP010000017">
    <property type="protein sequence ID" value="CAG7612889.1"/>
    <property type="molecule type" value="Genomic_DNA"/>
</dbReference>
<reference evidence="2" key="1">
    <citation type="submission" date="2021-06" db="EMBL/GenBank/DDBJ databases">
        <authorList>
            <person name="Criscuolo A."/>
        </authorList>
    </citation>
    <scope>NUCLEOTIDE SEQUENCE</scope>
    <source>
        <strain evidence="2">CIP111803</strain>
    </source>
</reference>
<protein>
    <recommendedName>
        <fullName evidence="1">Calcineurin-like phosphoesterase domain-containing protein</fullName>
    </recommendedName>
</protein>
<dbReference type="GO" id="GO:0009245">
    <property type="term" value="P:lipid A biosynthetic process"/>
    <property type="evidence" value="ECO:0007669"/>
    <property type="project" value="TreeGrafter"/>
</dbReference>
<sequence length="308" mass="33061">MTRVVKLLGGAALGALAWGTLVEPRLFTLRRHALPLLPPDAAPLRVLQLSDLHLAPWQHRKIDWVRRLAALRPDLVVLTGDLLGHVEAREPLLHSLRPLADSGAKGVFVHGSNDYYGPILKNPVKYLLEPSRLSTRQQDIDNAALTSGLVDLGFTDLNNSAARLRVRGTDLELLGLGDPHIRYDDADRMRAALTDLGPHEGDPVRIGAVHAPYRSALDALLTAGAGAILAGHTHGGQVRVPGVGALTANCDLPVRQARGLSAWYDAEHAAYLNVSAGLGASIYAPIRFACRPEASLITLETARETLPA</sequence>
<keyword evidence="3" id="KW-1185">Reference proteome</keyword>
<dbReference type="PANTHER" id="PTHR31302">
    <property type="entry name" value="TRANSMEMBRANE PROTEIN WITH METALLOPHOSPHOESTERASE DOMAIN-RELATED"/>
    <property type="match status" value="1"/>
</dbReference>
<dbReference type="GO" id="GO:0016020">
    <property type="term" value="C:membrane"/>
    <property type="evidence" value="ECO:0007669"/>
    <property type="project" value="GOC"/>
</dbReference>
<dbReference type="RefSeq" id="WP_218115282.1">
    <property type="nucleotide sequence ID" value="NZ_CAJVAP010000017.1"/>
</dbReference>
<gene>
    <name evidence="2" type="ORF">LEUCIP111803_01618</name>
</gene>
<accession>A0A916K107</accession>
<dbReference type="InterPro" id="IPR004843">
    <property type="entry name" value="Calcineurin-like_PHP"/>
</dbReference>
<comment type="caution">
    <text evidence="2">The sequence shown here is derived from an EMBL/GenBank/DDBJ whole genome shotgun (WGS) entry which is preliminary data.</text>
</comment>
<dbReference type="AlphaFoldDB" id="A0A916K107"/>
<dbReference type="Proteomes" id="UP000693892">
    <property type="component" value="Unassembled WGS sequence"/>
</dbReference>
<dbReference type="InterPro" id="IPR051158">
    <property type="entry name" value="Metallophosphoesterase_sf"/>
</dbReference>
<organism evidence="2 3">
    <name type="scientific">Leucobacter soli</name>
    <dbReference type="NCBI Taxonomy" id="2812850"/>
    <lineage>
        <taxon>Bacteria</taxon>
        <taxon>Bacillati</taxon>
        <taxon>Actinomycetota</taxon>
        <taxon>Actinomycetes</taxon>
        <taxon>Micrococcales</taxon>
        <taxon>Microbacteriaceae</taxon>
        <taxon>Leucobacter</taxon>
    </lineage>
</organism>
<evidence type="ECO:0000313" key="2">
    <source>
        <dbReference type="EMBL" id="CAG7612889.1"/>
    </source>
</evidence>
<name>A0A916K107_9MICO</name>